<dbReference type="Proteomes" id="UP000319931">
    <property type="component" value="Unassembled WGS sequence"/>
</dbReference>
<dbReference type="AlphaFoldDB" id="A0A502FT84"/>
<name>A0A502FT84_9SPHN</name>
<evidence type="ECO:0000256" key="1">
    <source>
        <dbReference type="SAM" id="SignalP"/>
    </source>
</evidence>
<proteinExistence type="predicted"/>
<evidence type="ECO:0000313" key="3">
    <source>
        <dbReference type="Proteomes" id="UP000319931"/>
    </source>
</evidence>
<keyword evidence="3" id="KW-1185">Reference proteome</keyword>
<dbReference type="SUPFAM" id="SSF51004">
    <property type="entry name" value="C-terminal (heme d1) domain of cytochrome cd1-nitrite reductase"/>
    <property type="match status" value="1"/>
</dbReference>
<organism evidence="2 3">
    <name type="scientific">Sphingomonas glacialis</name>
    <dbReference type="NCBI Taxonomy" id="658225"/>
    <lineage>
        <taxon>Bacteria</taxon>
        <taxon>Pseudomonadati</taxon>
        <taxon>Pseudomonadota</taxon>
        <taxon>Alphaproteobacteria</taxon>
        <taxon>Sphingomonadales</taxon>
        <taxon>Sphingomonadaceae</taxon>
        <taxon>Sphingomonas</taxon>
    </lineage>
</organism>
<sequence length="262" mass="27525">MHRLNVALTGLLFTLATPALARSSIDGTWKADTTTAKLSTKPDIFVIKDGMYDCSSCAPPYKIAADGKVHPVAGRDYWDAGSVALIDPATLQWTRYRKGVSISSTKVAVSPDGNTLTFTSVSADNALGKSIASSSLAKRVGPAPAGAHATSGSWVGINEGAQIAEENLVATISMVDDVVTMTLGTGEHYAAKLDGPQTPFVGDKAGAMVALKRAGTGFVETDYVNGTAIGTYTYIPQDETTMTMKAFNMKAGTTEEYTLKKQ</sequence>
<evidence type="ECO:0000313" key="2">
    <source>
        <dbReference type="EMBL" id="TPG52664.1"/>
    </source>
</evidence>
<reference evidence="2 3" key="1">
    <citation type="journal article" date="2019" name="Environ. Microbiol.">
        <title>Species interactions and distinct microbial communities in high Arctic permafrost affected cryosols are associated with the CH4 and CO2 gas fluxes.</title>
        <authorList>
            <person name="Altshuler I."/>
            <person name="Hamel J."/>
            <person name="Turney S."/>
            <person name="Magnuson E."/>
            <person name="Levesque R."/>
            <person name="Greer C."/>
            <person name="Whyte L.G."/>
        </authorList>
    </citation>
    <scope>NUCLEOTIDE SEQUENCE [LARGE SCALE GENOMIC DNA]</scope>
    <source>
        <strain evidence="2 3">E6.1</strain>
    </source>
</reference>
<dbReference type="OrthoDB" id="5958677at2"/>
<accession>A0A502FT84</accession>
<dbReference type="EMBL" id="RCZC01000003">
    <property type="protein sequence ID" value="TPG52664.1"/>
    <property type="molecule type" value="Genomic_DNA"/>
</dbReference>
<dbReference type="InterPro" id="IPR011048">
    <property type="entry name" value="Haem_d1_sf"/>
</dbReference>
<dbReference type="RefSeq" id="WP_140850580.1">
    <property type="nucleotide sequence ID" value="NZ_RCZC01000003.1"/>
</dbReference>
<protein>
    <submittedName>
        <fullName evidence="2">Uncharacterized protein</fullName>
    </submittedName>
</protein>
<gene>
    <name evidence="2" type="ORF">EAH76_12325</name>
</gene>
<keyword evidence="1" id="KW-0732">Signal</keyword>
<feature type="chain" id="PRO_5021228373" evidence="1">
    <location>
        <begin position="22"/>
        <end position="262"/>
    </location>
</feature>
<feature type="signal peptide" evidence="1">
    <location>
        <begin position="1"/>
        <end position="21"/>
    </location>
</feature>
<comment type="caution">
    <text evidence="2">The sequence shown here is derived from an EMBL/GenBank/DDBJ whole genome shotgun (WGS) entry which is preliminary data.</text>
</comment>